<gene>
    <name evidence="1" type="ORF">V5799_016629</name>
</gene>
<comment type="caution">
    <text evidence="1">The sequence shown here is derived from an EMBL/GenBank/DDBJ whole genome shotgun (WGS) entry which is preliminary data.</text>
</comment>
<dbReference type="Proteomes" id="UP001321473">
    <property type="component" value="Unassembled WGS sequence"/>
</dbReference>
<dbReference type="AlphaFoldDB" id="A0AAQ4F4K4"/>
<dbReference type="PANTHER" id="PTHR46888:SF1">
    <property type="entry name" value="RIBONUCLEASE H"/>
    <property type="match status" value="1"/>
</dbReference>
<dbReference type="Gene3D" id="1.10.4020.10">
    <property type="entry name" value="DNA breaking-rejoining enzymes"/>
    <property type="match status" value="1"/>
</dbReference>
<keyword evidence="2" id="KW-1185">Reference proteome</keyword>
<dbReference type="SUPFAM" id="SSF47353">
    <property type="entry name" value="Retrovirus capsid dimerization domain-like"/>
    <property type="match status" value="1"/>
</dbReference>
<accession>A0AAQ4F4K4</accession>
<proteinExistence type="predicted"/>
<dbReference type="EMBL" id="JARKHS020007073">
    <property type="protein sequence ID" value="KAK8782029.1"/>
    <property type="molecule type" value="Genomic_DNA"/>
</dbReference>
<feature type="non-terminal residue" evidence="1">
    <location>
        <position position="186"/>
    </location>
</feature>
<evidence type="ECO:0000313" key="2">
    <source>
        <dbReference type="Proteomes" id="UP001321473"/>
    </source>
</evidence>
<protein>
    <submittedName>
        <fullName evidence="1">Uncharacterized protein</fullName>
    </submittedName>
</protein>
<dbReference type="PANTHER" id="PTHR46888">
    <property type="entry name" value="ZINC KNUCKLE DOMAINCONTAINING PROTEIN-RELATED"/>
    <property type="match status" value="1"/>
</dbReference>
<sequence length="186" mass="21528">MLSSILPRMPKEESLIPGWFDSVEMLFHSFSVPESVPSITLIPYLTERMRSMAMQNGTEELIEYKKLKEVILRELRLSPAEYKRMFDTAKKGPQESWRQFGYRLRSYCSYYISSRKVTEMEELMELVVVDKLKEVLPNDALRQIALQENKSWLKLDGLTEIVEAVESSWVEPSGANIPRVGMISGE</sequence>
<name>A0AAQ4F4K4_AMBAM</name>
<reference evidence="1 2" key="1">
    <citation type="journal article" date="2023" name="Arcadia Sci">
        <title>De novo assembly of a long-read Amblyomma americanum tick genome.</title>
        <authorList>
            <person name="Chou S."/>
            <person name="Poskanzer K.E."/>
            <person name="Rollins M."/>
            <person name="Thuy-Boun P.S."/>
        </authorList>
    </citation>
    <scope>NUCLEOTIDE SEQUENCE [LARGE SCALE GENOMIC DNA]</scope>
    <source>
        <strain evidence="1">F_SG_1</strain>
        <tissue evidence="1">Salivary glands</tissue>
    </source>
</reference>
<evidence type="ECO:0000313" key="1">
    <source>
        <dbReference type="EMBL" id="KAK8782029.1"/>
    </source>
</evidence>
<organism evidence="1 2">
    <name type="scientific">Amblyomma americanum</name>
    <name type="common">Lone star tick</name>
    <dbReference type="NCBI Taxonomy" id="6943"/>
    <lineage>
        <taxon>Eukaryota</taxon>
        <taxon>Metazoa</taxon>
        <taxon>Ecdysozoa</taxon>
        <taxon>Arthropoda</taxon>
        <taxon>Chelicerata</taxon>
        <taxon>Arachnida</taxon>
        <taxon>Acari</taxon>
        <taxon>Parasitiformes</taxon>
        <taxon>Ixodida</taxon>
        <taxon>Ixodoidea</taxon>
        <taxon>Ixodidae</taxon>
        <taxon>Amblyomminae</taxon>
        <taxon>Amblyomma</taxon>
    </lineage>
</organism>
<dbReference type="InterPro" id="IPR038269">
    <property type="entry name" value="SCAN_sf"/>
</dbReference>